<sequence length="264" mass="28503">MASHRTVKKTAYATGFFVVVIGLVTLVVLPLLPDNTQTRLSDTTSSYVPVALENVVVIPHIAKPGPKGKTIDIVARLKNANPRAGTGSYPIVFTVKDSTNEVISRFTQDAYVLPGGLQYLVALDVPIPSNTTLGGVDVQPPTAITLTPLPDNARLPDFSVFLRDRKQVMSGAYPMEQQTGVVTNNSTFDWEKVEVTGVALNTNGSIVGVGRTFVGKLLIGEQREFTLQWPFPDDQTVRVVALASTNIYSDANVVHMIGDPGKLR</sequence>
<evidence type="ECO:0000313" key="2">
    <source>
        <dbReference type="EMBL" id="OGY34659.1"/>
    </source>
</evidence>
<proteinExistence type="predicted"/>
<comment type="caution">
    <text evidence="2">The sequence shown here is derived from an EMBL/GenBank/DDBJ whole genome shotgun (WGS) entry which is preliminary data.</text>
</comment>
<dbReference type="Proteomes" id="UP000177528">
    <property type="component" value="Unassembled WGS sequence"/>
</dbReference>
<keyword evidence="1" id="KW-0472">Membrane</keyword>
<feature type="transmembrane region" description="Helical" evidence="1">
    <location>
        <begin position="12"/>
        <end position="32"/>
    </location>
</feature>
<dbReference type="EMBL" id="MHHR01000011">
    <property type="protein sequence ID" value="OGY34659.1"/>
    <property type="molecule type" value="Genomic_DNA"/>
</dbReference>
<dbReference type="AlphaFoldDB" id="A0A1G1X3T3"/>
<name>A0A1G1X3T3_9BACT</name>
<protein>
    <submittedName>
        <fullName evidence="2">Uncharacterized protein</fullName>
    </submittedName>
</protein>
<evidence type="ECO:0000313" key="3">
    <source>
        <dbReference type="Proteomes" id="UP000177528"/>
    </source>
</evidence>
<accession>A0A1G1X3T3</accession>
<reference evidence="2 3" key="1">
    <citation type="journal article" date="2016" name="Nat. Commun.">
        <title>Thousands of microbial genomes shed light on interconnected biogeochemical processes in an aquifer system.</title>
        <authorList>
            <person name="Anantharaman K."/>
            <person name="Brown C.T."/>
            <person name="Hug L.A."/>
            <person name="Sharon I."/>
            <person name="Castelle C.J."/>
            <person name="Probst A.J."/>
            <person name="Thomas B.C."/>
            <person name="Singh A."/>
            <person name="Wilkins M.J."/>
            <person name="Karaoz U."/>
            <person name="Brodie E.L."/>
            <person name="Williams K.H."/>
            <person name="Hubbard S.S."/>
            <person name="Banfield J.F."/>
        </authorList>
    </citation>
    <scope>NUCLEOTIDE SEQUENCE [LARGE SCALE GENOMIC DNA]</scope>
</reference>
<keyword evidence="1" id="KW-1133">Transmembrane helix</keyword>
<organism evidence="2 3">
    <name type="scientific">Candidatus Andersenbacteria bacterium RIFCSPHIGHO2_12_FULL_45_11</name>
    <dbReference type="NCBI Taxonomy" id="1797281"/>
    <lineage>
        <taxon>Bacteria</taxon>
        <taxon>Candidatus Anderseniibacteriota</taxon>
    </lineage>
</organism>
<keyword evidence="1" id="KW-0812">Transmembrane</keyword>
<gene>
    <name evidence="2" type="ORF">A3D99_04955</name>
</gene>
<evidence type="ECO:0000256" key="1">
    <source>
        <dbReference type="SAM" id="Phobius"/>
    </source>
</evidence>